<protein>
    <submittedName>
        <fullName evidence="1">Uncharacterized protein</fullName>
    </submittedName>
</protein>
<comment type="caution">
    <text evidence="1">The sequence shown here is derived from an EMBL/GenBank/DDBJ whole genome shotgun (WGS) entry which is preliminary data.</text>
</comment>
<dbReference type="EMBL" id="CM047897">
    <property type="protein sequence ID" value="KAJ0111727.1"/>
    <property type="molecule type" value="Genomic_DNA"/>
</dbReference>
<proteinExistence type="predicted"/>
<keyword evidence="2" id="KW-1185">Reference proteome</keyword>
<name>A0ACC1C7Z0_9ROSI</name>
<evidence type="ECO:0000313" key="2">
    <source>
        <dbReference type="Proteomes" id="UP001164250"/>
    </source>
</evidence>
<gene>
    <name evidence="1" type="ORF">Patl1_02682</name>
</gene>
<sequence>MLQKEYQDLGDEELYRHARLVTSAVIAKIHTIDWTVELLKTATLLAGMRANWYGLLEAGKSRRPIFFNGGVRRRLSDALTDARSPHLRDITAAPGPNKSPPLTQKVPMQNLIGHNGENSLSEIGFERQMVSMGHQACGALQLWNYPVWMRDLVAQNVDGTDRPNHVDMPALEVYRDRERKIARYNQFRRALLLIPISKWEDLTDDKEAIKVLKRSLW</sequence>
<evidence type="ECO:0000313" key="1">
    <source>
        <dbReference type="EMBL" id="KAJ0111727.1"/>
    </source>
</evidence>
<dbReference type="Proteomes" id="UP001164250">
    <property type="component" value="Chromosome 1"/>
</dbReference>
<accession>A0ACC1C7Z0</accession>
<organism evidence="1 2">
    <name type="scientific">Pistacia atlantica</name>
    <dbReference type="NCBI Taxonomy" id="434234"/>
    <lineage>
        <taxon>Eukaryota</taxon>
        <taxon>Viridiplantae</taxon>
        <taxon>Streptophyta</taxon>
        <taxon>Embryophyta</taxon>
        <taxon>Tracheophyta</taxon>
        <taxon>Spermatophyta</taxon>
        <taxon>Magnoliopsida</taxon>
        <taxon>eudicotyledons</taxon>
        <taxon>Gunneridae</taxon>
        <taxon>Pentapetalae</taxon>
        <taxon>rosids</taxon>
        <taxon>malvids</taxon>
        <taxon>Sapindales</taxon>
        <taxon>Anacardiaceae</taxon>
        <taxon>Pistacia</taxon>
    </lineage>
</organism>
<reference evidence="2" key="1">
    <citation type="journal article" date="2023" name="G3 (Bethesda)">
        <title>Genome assembly and association tests identify interacting loci associated with vigor, precocity, and sex in interspecific pistachio rootstocks.</title>
        <authorList>
            <person name="Palmer W."/>
            <person name="Jacygrad E."/>
            <person name="Sagayaradj S."/>
            <person name="Cavanaugh K."/>
            <person name="Han R."/>
            <person name="Bertier L."/>
            <person name="Beede B."/>
            <person name="Kafkas S."/>
            <person name="Golino D."/>
            <person name="Preece J."/>
            <person name="Michelmore R."/>
        </authorList>
    </citation>
    <scope>NUCLEOTIDE SEQUENCE [LARGE SCALE GENOMIC DNA]</scope>
</reference>